<protein>
    <submittedName>
        <fullName evidence="3">LigA protein</fullName>
    </submittedName>
</protein>
<feature type="region of interest" description="Disordered" evidence="1">
    <location>
        <begin position="98"/>
        <end position="125"/>
    </location>
</feature>
<dbReference type="EMBL" id="GG657754">
    <property type="protein sequence ID" value="EFL26426.1"/>
    <property type="molecule type" value="Genomic_DNA"/>
</dbReference>
<evidence type="ECO:0000313" key="4">
    <source>
        <dbReference type="Proteomes" id="UP000003963"/>
    </source>
</evidence>
<dbReference type="InterPro" id="IPR019719">
    <property type="entry name" value="DUF2599"/>
</dbReference>
<dbReference type="OrthoDB" id="4412570at2"/>
<keyword evidence="2" id="KW-0732">Signal</keyword>
<dbReference type="Proteomes" id="UP000003963">
    <property type="component" value="Unassembled WGS sequence"/>
</dbReference>
<accession>D9WUP4</accession>
<gene>
    <name evidence="3" type="ORF">SSOG_06140</name>
</gene>
<proteinExistence type="predicted"/>
<organism evidence="3 4">
    <name type="scientific">Streptomyces himastatinicus ATCC 53653</name>
    <dbReference type="NCBI Taxonomy" id="457427"/>
    <lineage>
        <taxon>Bacteria</taxon>
        <taxon>Bacillati</taxon>
        <taxon>Actinomycetota</taxon>
        <taxon>Actinomycetes</taxon>
        <taxon>Kitasatosporales</taxon>
        <taxon>Streptomycetaceae</taxon>
        <taxon>Streptomyces</taxon>
        <taxon>Streptomyces violaceusniger group</taxon>
    </lineage>
</organism>
<name>D9WUP4_9ACTN</name>
<feature type="signal peptide" evidence="2">
    <location>
        <begin position="1"/>
        <end position="28"/>
    </location>
</feature>
<dbReference type="HOGENOM" id="CLU_821154_0_0_11"/>
<reference evidence="3 4" key="1">
    <citation type="submission" date="2009-02" db="EMBL/GenBank/DDBJ databases">
        <title>Annotation of Streptomyces hygroscopicus strain ATCC 53653.</title>
        <authorList>
            <consortium name="The Broad Institute Genome Sequencing Platform"/>
            <consortium name="Broad Institute Microbial Sequencing Center"/>
            <person name="Fischbach M."/>
            <person name="Godfrey P."/>
            <person name="Ward D."/>
            <person name="Young S."/>
            <person name="Zeng Q."/>
            <person name="Koehrsen M."/>
            <person name="Alvarado L."/>
            <person name="Berlin A.M."/>
            <person name="Bochicchio J."/>
            <person name="Borenstein D."/>
            <person name="Chapman S.B."/>
            <person name="Chen Z."/>
            <person name="Engels R."/>
            <person name="Freedman E."/>
            <person name="Gellesch M."/>
            <person name="Goldberg J."/>
            <person name="Griggs A."/>
            <person name="Gujja S."/>
            <person name="Heilman E.R."/>
            <person name="Heiman D.I."/>
            <person name="Hepburn T.A."/>
            <person name="Howarth C."/>
            <person name="Jen D."/>
            <person name="Larson L."/>
            <person name="Lewis B."/>
            <person name="Mehta T."/>
            <person name="Park D."/>
            <person name="Pearson M."/>
            <person name="Richards J."/>
            <person name="Roberts A."/>
            <person name="Saif S."/>
            <person name="Shea T.D."/>
            <person name="Shenoy N."/>
            <person name="Sisk P."/>
            <person name="Stolte C."/>
            <person name="Sykes S.N."/>
            <person name="Thomson T."/>
            <person name="Walk T."/>
            <person name="White J."/>
            <person name="Yandava C."/>
            <person name="Straight P."/>
            <person name="Clardy J."/>
            <person name="Hung D."/>
            <person name="Kolter R."/>
            <person name="Mekalanos J."/>
            <person name="Walker S."/>
            <person name="Walsh C.T."/>
            <person name="Wieland-Brown L.C."/>
            <person name="Haas B."/>
            <person name="Nusbaum C."/>
            <person name="Birren B."/>
        </authorList>
    </citation>
    <scope>NUCLEOTIDE SEQUENCE [LARGE SCALE GENOMIC DNA]</scope>
    <source>
        <strain evidence="3 4">ATCC 53653</strain>
    </source>
</reference>
<evidence type="ECO:0000256" key="2">
    <source>
        <dbReference type="SAM" id="SignalP"/>
    </source>
</evidence>
<evidence type="ECO:0000256" key="1">
    <source>
        <dbReference type="SAM" id="MobiDB-lite"/>
    </source>
</evidence>
<sequence>MTMLKRLLGSAVGAAVLLGSGLAPPAQAADATTGRPDGAEAKALRIAERIDKAFPDTGQDFVRARAQAGQGLAASGHHLRIDLPDTSRDSLTLARTGAGDRAPLSLSLPKGAAQRPAQPAKDGTVAYPDALPHTDLAVRPMKRSARVQSVLKDAAAPSEFTYPVEVPKGGRLSQGKDGSVAVMDARGKPVGGIDAPAARDANGKAVPASYRVEGNSVVQTVRHDAAAHPVVADAQASGGAILSAHWDVRGDGPSFYVATADWFRNNQLIRPNFGTGVAWVELLQEYGPLIPNNRGGLYDQFACHHQFAQGNPEWHLEDWRQDGSYPWTVWWECNPPRA</sequence>
<evidence type="ECO:0000313" key="3">
    <source>
        <dbReference type="EMBL" id="EFL26426.1"/>
    </source>
</evidence>
<dbReference type="STRING" id="457427.SSOG_06140"/>
<dbReference type="AlphaFoldDB" id="D9WUP4"/>
<dbReference type="Pfam" id="PF10783">
    <property type="entry name" value="DUF2599"/>
    <property type="match status" value="1"/>
</dbReference>
<feature type="chain" id="PRO_5003131575" evidence="2">
    <location>
        <begin position="29"/>
        <end position="338"/>
    </location>
</feature>
<keyword evidence="4" id="KW-1185">Reference proteome</keyword>